<evidence type="ECO:0000313" key="2">
    <source>
        <dbReference type="EMBL" id="QKU21810.1"/>
    </source>
</evidence>
<dbReference type="EMBL" id="JAUUUS010000009">
    <property type="protein sequence ID" value="MDP1446919.1"/>
    <property type="molecule type" value="Genomic_DNA"/>
</dbReference>
<gene>
    <name evidence="3" type="ORF">EVX74_008950</name>
    <name evidence="2" type="ORF">FOB19_10615</name>
    <name evidence="1" type="ORF">Q8G51_03470</name>
</gene>
<dbReference type="EMBL" id="CP054803">
    <property type="protein sequence ID" value="QKU21810.1"/>
    <property type="molecule type" value="Genomic_DNA"/>
</dbReference>
<dbReference type="AlphaFoldDB" id="A0A4Y3IUZ2"/>
<dbReference type="Proteomes" id="UP001242129">
    <property type="component" value="Unassembled WGS sequence"/>
</dbReference>
<reference evidence="1" key="5">
    <citation type="submission" date="2023-07" db="EMBL/GenBank/DDBJ databases">
        <title>Dynamics of blaOXA-23 gene transmission in Acinetobacter spp. from contaminated veterinary surfaces.</title>
        <authorList>
            <person name="Moreira Da Silva J."/>
            <person name="Menezes J."/>
            <person name="Fernandes L."/>
            <person name="Marques C."/>
            <person name="Amaral A."/>
            <person name="Timofte D."/>
            <person name="Pomba C."/>
        </authorList>
    </citation>
    <scope>NUCLEOTIDE SEQUENCE</scope>
    <source>
        <strain evidence="1">CMVB11Z4A1</strain>
    </source>
</reference>
<evidence type="ECO:0000313" key="3">
    <source>
        <dbReference type="EMBL" id="QXR06262.1"/>
    </source>
</evidence>
<proteinExistence type="predicted"/>
<evidence type="ECO:0000313" key="4">
    <source>
        <dbReference type="Proteomes" id="UP000509126"/>
    </source>
</evidence>
<evidence type="ECO:0000313" key="1">
    <source>
        <dbReference type="EMBL" id="MDP1446919.1"/>
    </source>
</evidence>
<sequence>MAMFDKISALFKTNKPTAAQLYLDEQNIQHVEGTGYIVDGIDLNQELTTRLEYLSNRRLKQFDDLKALYDTAMLINEKIDLEIAHQRFNVTLGNTEENLLQFKMILKKLNDYYRNFLREKK</sequence>
<dbReference type="EMBL" id="CP078045">
    <property type="protein sequence ID" value="QXR06262.1"/>
    <property type="molecule type" value="Genomic_DNA"/>
</dbReference>
<protein>
    <submittedName>
        <fullName evidence="2">Uncharacterized protein</fullName>
    </submittedName>
</protein>
<dbReference type="Proteomes" id="UP000509126">
    <property type="component" value="Chromosome"/>
</dbReference>
<organism evidence="2 4">
    <name type="scientific">Acinetobacter lwoffii</name>
    <dbReference type="NCBI Taxonomy" id="28090"/>
    <lineage>
        <taxon>Bacteria</taxon>
        <taxon>Pseudomonadati</taxon>
        <taxon>Pseudomonadota</taxon>
        <taxon>Gammaproteobacteria</taxon>
        <taxon>Moraxellales</taxon>
        <taxon>Moraxellaceae</taxon>
        <taxon>Acinetobacter</taxon>
    </lineage>
</organism>
<accession>A0A4Y3IUZ2</accession>
<reference evidence="3" key="4">
    <citation type="submission" date="2021-06" db="EMBL/GenBank/DDBJ databases">
        <authorList>
            <person name="Diorio-Toth L."/>
        </authorList>
    </citation>
    <scope>NUCLEOTIDE SEQUENCE</scope>
    <source>
        <strain evidence="3">AL_065</strain>
    </source>
</reference>
<name>A0A4Y3IUZ2_ACILW</name>
<reference evidence="3" key="1">
    <citation type="submission" date="2018-10" db="EMBL/GenBank/DDBJ databases">
        <authorList>
            <person name="D'Souza A.W."/>
            <person name="Potter R.F."/>
            <person name="Wallace M."/>
            <person name="Shupe A."/>
            <person name="Patel S."/>
            <person name="Sun S."/>
            <person name="Gul D."/>
            <person name="Kwon J.H."/>
            <person name="Andleeb S."/>
            <person name="Burnham C.-A.D."/>
            <person name="Dantas G."/>
        </authorList>
    </citation>
    <scope>NUCLEOTIDE SEQUENCE</scope>
    <source>
        <strain evidence="3">AL_065</strain>
    </source>
</reference>
<reference evidence="3" key="2">
    <citation type="journal article" date="2019" name="Nat. Commun.">
        <title>Spatiotemporal dynamics of multidrug resistant bacteria on intensive care unit surfaces.</title>
        <authorList>
            <person name="D'Souza A.W."/>
            <person name="Potter R.F."/>
            <person name="Wallace M."/>
            <person name="Shupe A."/>
            <person name="Patel S."/>
            <person name="Sun X."/>
            <person name="Gul D."/>
            <person name="Kwon J.H."/>
            <person name="Andleeb S."/>
            <person name="Burnham C.D."/>
            <person name="Dantas G."/>
        </authorList>
    </citation>
    <scope>NUCLEOTIDE SEQUENCE</scope>
    <source>
        <strain evidence="3">AL_065</strain>
    </source>
</reference>
<dbReference type="RefSeq" id="WP_004646758.1">
    <property type="nucleotide sequence ID" value="NZ_BBSQ01000004.1"/>
</dbReference>
<dbReference type="Proteomes" id="UP000293391">
    <property type="component" value="Chromosome"/>
</dbReference>
<reference evidence="2 4" key="3">
    <citation type="submission" date="2019-11" db="EMBL/GenBank/DDBJ databases">
        <title>FDA dAtabase for Regulatory Grade micrObial Sequences (FDA-ARGOS): Supporting development and validation of Infectious Disease Dx tests.</title>
        <authorList>
            <person name="Patel R."/>
            <person name="Rucinski S."/>
            <person name="Tallon L."/>
            <person name="Sadzewicz L."/>
            <person name="Vavikolanu K."/>
            <person name="Mehta A."/>
            <person name="Aluvathingal J."/>
            <person name="Nadendla S."/>
            <person name="Nandy P."/>
            <person name="Geyer C."/>
            <person name="Yan Y."/>
            <person name="Sichtig H."/>
        </authorList>
    </citation>
    <scope>NUCLEOTIDE SEQUENCE [LARGE SCALE GENOMIC DNA]</scope>
    <source>
        <strain evidence="2 4">FDAARGOS_557</strain>
    </source>
</reference>